<evidence type="ECO:0000313" key="2">
    <source>
        <dbReference type="Proteomes" id="UP001470230"/>
    </source>
</evidence>
<sequence length="333" mass="40133">MAETITLNFLDIRNFSDICTMEEFNFYISFNRFMTNPHYQQKLVYWRNYYMEEDQQNLNDDGFTKEMFQKLSDKATEMINLFTLPYEYDEGSYNNLFAFYYKQKIDQINHSIIEFQQIYDQCQSDSKDKKLLIERDLYGNHLEKDIFEVYNPFAYIPQIIPLLNKVEKGKFEILATINEDIKNKGLNNDELNAFNKLYSSLILKGFALWQIKIKINEKEILHIKDKESFVIHKNEVTDDDIQKYSEKKNFEEYCNHIYDCTDEIDYAIIEQIYKNHSNDEVGKTLRPLIEELIPYYKSLITVPGMIKIMFDFSKYYQPFIYAKNLHFFWEGEP</sequence>
<reference evidence="1 2" key="1">
    <citation type="submission" date="2024-04" db="EMBL/GenBank/DDBJ databases">
        <title>Tritrichomonas musculus Genome.</title>
        <authorList>
            <person name="Alves-Ferreira E."/>
            <person name="Grigg M."/>
            <person name="Lorenzi H."/>
            <person name="Galac M."/>
        </authorList>
    </citation>
    <scope>NUCLEOTIDE SEQUENCE [LARGE SCALE GENOMIC DNA]</scope>
    <source>
        <strain evidence="1 2">EAF2021</strain>
    </source>
</reference>
<accession>A0ABR2HIP2</accession>
<gene>
    <name evidence="1" type="ORF">M9Y10_019088</name>
</gene>
<name>A0ABR2HIP2_9EUKA</name>
<protein>
    <submittedName>
        <fullName evidence="1">Uncharacterized protein</fullName>
    </submittedName>
</protein>
<keyword evidence="2" id="KW-1185">Reference proteome</keyword>
<proteinExistence type="predicted"/>
<dbReference type="EMBL" id="JAPFFF010000027">
    <property type="protein sequence ID" value="KAK8848035.1"/>
    <property type="molecule type" value="Genomic_DNA"/>
</dbReference>
<organism evidence="1 2">
    <name type="scientific">Tritrichomonas musculus</name>
    <dbReference type="NCBI Taxonomy" id="1915356"/>
    <lineage>
        <taxon>Eukaryota</taxon>
        <taxon>Metamonada</taxon>
        <taxon>Parabasalia</taxon>
        <taxon>Tritrichomonadida</taxon>
        <taxon>Tritrichomonadidae</taxon>
        <taxon>Tritrichomonas</taxon>
    </lineage>
</organism>
<comment type="caution">
    <text evidence="1">The sequence shown here is derived from an EMBL/GenBank/DDBJ whole genome shotgun (WGS) entry which is preliminary data.</text>
</comment>
<evidence type="ECO:0000313" key="1">
    <source>
        <dbReference type="EMBL" id="KAK8848035.1"/>
    </source>
</evidence>
<dbReference type="Proteomes" id="UP001470230">
    <property type="component" value="Unassembled WGS sequence"/>
</dbReference>